<keyword evidence="3 5" id="KW-0819">tRNA processing</keyword>
<dbReference type="CDD" id="cd02573">
    <property type="entry name" value="PseudoU_synth_EcTruB"/>
    <property type="match status" value="1"/>
</dbReference>
<dbReference type="SUPFAM" id="SSF55120">
    <property type="entry name" value="Pseudouridine synthase"/>
    <property type="match status" value="1"/>
</dbReference>
<dbReference type="EC" id="5.4.99.25" evidence="5"/>
<dbReference type="InterPro" id="IPR020103">
    <property type="entry name" value="PsdUridine_synth_cat_dom_sf"/>
</dbReference>
<evidence type="ECO:0000256" key="4">
    <source>
        <dbReference type="ARBA" id="ARBA00023235"/>
    </source>
</evidence>
<dbReference type="Pfam" id="PF01509">
    <property type="entry name" value="TruB_N"/>
    <property type="match status" value="1"/>
</dbReference>
<comment type="function">
    <text evidence="5">Responsible for synthesis of pseudouridine from uracil-55 in the psi GC loop of transfer RNAs.</text>
</comment>
<dbReference type="HAMAP" id="MF_01080">
    <property type="entry name" value="TruB_bact"/>
    <property type="match status" value="1"/>
</dbReference>
<comment type="catalytic activity">
    <reaction evidence="1 5">
        <text>uridine(55) in tRNA = pseudouridine(55) in tRNA</text>
        <dbReference type="Rhea" id="RHEA:42532"/>
        <dbReference type="Rhea" id="RHEA-COMP:10101"/>
        <dbReference type="Rhea" id="RHEA-COMP:10102"/>
        <dbReference type="ChEBI" id="CHEBI:65314"/>
        <dbReference type="ChEBI" id="CHEBI:65315"/>
        <dbReference type="EC" id="5.4.99.25"/>
    </reaction>
</comment>
<evidence type="ECO:0000256" key="2">
    <source>
        <dbReference type="ARBA" id="ARBA00005642"/>
    </source>
</evidence>
<keyword evidence="8" id="KW-1185">Reference proteome</keyword>
<evidence type="ECO:0000259" key="6">
    <source>
        <dbReference type="Pfam" id="PF01509"/>
    </source>
</evidence>
<organism evidence="7 8">
    <name type="scientific">Desulfobaculum bizertense DSM 18034</name>
    <dbReference type="NCBI Taxonomy" id="1121442"/>
    <lineage>
        <taxon>Bacteria</taxon>
        <taxon>Pseudomonadati</taxon>
        <taxon>Thermodesulfobacteriota</taxon>
        <taxon>Desulfovibrionia</taxon>
        <taxon>Desulfovibrionales</taxon>
        <taxon>Desulfovibrionaceae</taxon>
        <taxon>Desulfobaculum</taxon>
    </lineage>
</organism>
<dbReference type="PANTHER" id="PTHR13767">
    <property type="entry name" value="TRNA-PSEUDOURIDINE SYNTHASE"/>
    <property type="match status" value="1"/>
</dbReference>
<dbReference type="STRING" id="1121442.SAMN02745702_01737"/>
<accession>A0A1T4W6H6</accession>
<feature type="domain" description="Pseudouridine synthase II N-terminal" evidence="6">
    <location>
        <begin position="34"/>
        <end position="182"/>
    </location>
</feature>
<dbReference type="InterPro" id="IPR014780">
    <property type="entry name" value="tRNA_psdUridine_synth_TruB"/>
</dbReference>
<dbReference type="OrthoDB" id="9802309at2"/>
<comment type="similarity">
    <text evidence="2 5">Belongs to the pseudouridine synthase TruB family. Type 1 subfamily.</text>
</comment>
<dbReference type="Proteomes" id="UP000189733">
    <property type="component" value="Unassembled WGS sequence"/>
</dbReference>
<evidence type="ECO:0000256" key="1">
    <source>
        <dbReference type="ARBA" id="ARBA00000385"/>
    </source>
</evidence>
<protein>
    <recommendedName>
        <fullName evidence="5">tRNA pseudouridine synthase B</fullName>
        <ecNumber evidence="5">5.4.99.25</ecNumber>
    </recommendedName>
    <alternativeName>
        <fullName evidence="5">tRNA pseudouridine(55) synthase</fullName>
        <shortName evidence="5">Psi55 synthase</shortName>
    </alternativeName>
    <alternativeName>
        <fullName evidence="5">tRNA pseudouridylate synthase</fullName>
    </alternativeName>
    <alternativeName>
        <fullName evidence="5">tRNA-uridine isomerase</fullName>
    </alternativeName>
</protein>
<dbReference type="InterPro" id="IPR002501">
    <property type="entry name" value="PsdUridine_synth_N"/>
</dbReference>
<dbReference type="GO" id="GO:0160148">
    <property type="term" value="F:tRNA pseudouridine(55) synthase activity"/>
    <property type="evidence" value="ECO:0007669"/>
    <property type="project" value="UniProtKB-EC"/>
</dbReference>
<sequence>MGRKRKRSKNQMDGVLILNKPSGPTSAACLNTIRRELDQGRIGHGGTLDPMAQGVLIVLLGHGTKFAPYLTSGEKTYQGQLRLGQTTDTYDAEGTIVEEKTFDHLSPEQVQEAVLDWMNQTTQEVPPVSAAKFQGKPLYALVREGKEVPVKIRDMKISHAEILELDLPWVRFRVTCSAGTYVRSLVHSLGIRLGSGAVLTELIRENCHPFSLEDAYDMDSLIKEPEKLADRVIPLAKALPHWPSLVLTEEQSAQVKNGTWLPVSEVAADETATQTGQHALLVGHDGTPLALVESAKRNDKLLWSILRGLW</sequence>
<dbReference type="GO" id="GO:0031119">
    <property type="term" value="P:tRNA pseudouridine synthesis"/>
    <property type="evidence" value="ECO:0007669"/>
    <property type="project" value="UniProtKB-UniRule"/>
</dbReference>
<dbReference type="RefSeq" id="WP_078685024.1">
    <property type="nucleotide sequence ID" value="NZ_FUYA01000005.1"/>
</dbReference>
<dbReference type="PANTHER" id="PTHR13767:SF2">
    <property type="entry name" value="PSEUDOURIDYLATE SYNTHASE TRUB1"/>
    <property type="match status" value="1"/>
</dbReference>
<evidence type="ECO:0000313" key="7">
    <source>
        <dbReference type="EMBL" id="SKA72914.1"/>
    </source>
</evidence>
<keyword evidence="4 5" id="KW-0413">Isomerase</keyword>
<name>A0A1T4W6H6_9BACT</name>
<gene>
    <name evidence="5" type="primary">truB</name>
    <name evidence="7" type="ORF">SAMN02745702_01737</name>
</gene>
<reference evidence="7 8" key="1">
    <citation type="submission" date="2017-02" db="EMBL/GenBank/DDBJ databases">
        <authorList>
            <person name="Peterson S.W."/>
        </authorList>
    </citation>
    <scope>NUCLEOTIDE SEQUENCE [LARGE SCALE GENOMIC DNA]</scope>
    <source>
        <strain evidence="7 8">DSM 18034</strain>
    </source>
</reference>
<dbReference type="EMBL" id="FUYA01000005">
    <property type="protein sequence ID" value="SKA72914.1"/>
    <property type="molecule type" value="Genomic_DNA"/>
</dbReference>
<evidence type="ECO:0000313" key="8">
    <source>
        <dbReference type="Proteomes" id="UP000189733"/>
    </source>
</evidence>
<evidence type="ECO:0000256" key="3">
    <source>
        <dbReference type="ARBA" id="ARBA00022694"/>
    </source>
</evidence>
<feature type="active site" description="Nucleophile" evidence="5">
    <location>
        <position position="49"/>
    </location>
</feature>
<dbReference type="NCBIfam" id="TIGR00431">
    <property type="entry name" value="TruB"/>
    <property type="match status" value="1"/>
</dbReference>
<dbReference type="GO" id="GO:0003723">
    <property type="term" value="F:RNA binding"/>
    <property type="evidence" value="ECO:0007669"/>
    <property type="project" value="InterPro"/>
</dbReference>
<dbReference type="AlphaFoldDB" id="A0A1T4W6H6"/>
<evidence type="ECO:0000256" key="5">
    <source>
        <dbReference type="HAMAP-Rule" id="MF_01080"/>
    </source>
</evidence>
<proteinExistence type="inferred from homology"/>
<dbReference type="GO" id="GO:1990481">
    <property type="term" value="P:mRNA pseudouridine synthesis"/>
    <property type="evidence" value="ECO:0007669"/>
    <property type="project" value="TreeGrafter"/>
</dbReference>
<dbReference type="Gene3D" id="3.30.2350.10">
    <property type="entry name" value="Pseudouridine synthase"/>
    <property type="match status" value="1"/>
</dbReference>